<sequence>MGVPDGMRAGDADRQAVADKLRASLDEGRLDLHEYDERLQQAYAAKTYGDLDRLLADLPGTVPTERAQVVPVQPAQPPEVVPDATRRWLAETWDGYFGVVAVCVAIWAVIGIMVGDIMYFWPGWVAGPWGAVLLVTTVNGLVTGEPQKWAAKQARKKAAKIEKRARKQGEREREASEGAD</sequence>
<feature type="transmembrane region" description="Helical" evidence="2">
    <location>
        <begin position="121"/>
        <end position="142"/>
    </location>
</feature>
<keyword evidence="2" id="KW-1133">Transmembrane helix</keyword>
<organism evidence="4 5">
    <name type="scientific">Phytohabitans aurantiacus</name>
    <dbReference type="NCBI Taxonomy" id="3016789"/>
    <lineage>
        <taxon>Bacteria</taxon>
        <taxon>Bacillati</taxon>
        <taxon>Actinomycetota</taxon>
        <taxon>Actinomycetes</taxon>
        <taxon>Micromonosporales</taxon>
        <taxon>Micromonosporaceae</taxon>
    </lineage>
</organism>
<evidence type="ECO:0000256" key="2">
    <source>
        <dbReference type="SAM" id="Phobius"/>
    </source>
</evidence>
<evidence type="ECO:0000313" key="5">
    <source>
        <dbReference type="Proteomes" id="UP001144280"/>
    </source>
</evidence>
<dbReference type="Pfam" id="PF08044">
    <property type="entry name" value="DUF1707"/>
    <property type="match status" value="1"/>
</dbReference>
<keyword evidence="5" id="KW-1185">Reference proteome</keyword>
<feature type="transmembrane region" description="Helical" evidence="2">
    <location>
        <begin position="96"/>
        <end position="115"/>
    </location>
</feature>
<evidence type="ECO:0000259" key="3">
    <source>
        <dbReference type="Pfam" id="PF08044"/>
    </source>
</evidence>
<feature type="region of interest" description="Disordered" evidence="1">
    <location>
        <begin position="160"/>
        <end position="180"/>
    </location>
</feature>
<dbReference type="PANTHER" id="PTHR40763:SF4">
    <property type="entry name" value="DUF1707 DOMAIN-CONTAINING PROTEIN"/>
    <property type="match status" value="1"/>
</dbReference>
<dbReference type="InterPro" id="IPR012551">
    <property type="entry name" value="DUF1707_SHOCT-like"/>
</dbReference>
<comment type="caution">
    <text evidence="4">The sequence shown here is derived from an EMBL/GenBank/DDBJ whole genome shotgun (WGS) entry which is preliminary data.</text>
</comment>
<keyword evidence="2" id="KW-0812">Transmembrane</keyword>
<evidence type="ECO:0000256" key="1">
    <source>
        <dbReference type="SAM" id="MobiDB-lite"/>
    </source>
</evidence>
<gene>
    <name evidence="4" type="ORF">Pa4123_31790</name>
</gene>
<reference evidence="4" key="1">
    <citation type="submission" date="2022-12" db="EMBL/GenBank/DDBJ databases">
        <title>New Phytohabitans aurantiacus sp. RD004123 nov., an actinomycete isolated from soil.</title>
        <authorList>
            <person name="Triningsih D.W."/>
            <person name="Harunari E."/>
            <person name="Igarashi Y."/>
        </authorList>
    </citation>
    <scope>NUCLEOTIDE SEQUENCE</scope>
    <source>
        <strain evidence="4">RD004123</strain>
    </source>
</reference>
<proteinExistence type="predicted"/>
<protein>
    <recommendedName>
        <fullName evidence="3">DUF1707 domain-containing protein</fullName>
    </recommendedName>
</protein>
<accession>A0ABQ5QW22</accession>
<dbReference type="EMBL" id="BSDI01000013">
    <property type="protein sequence ID" value="GLH97904.1"/>
    <property type="molecule type" value="Genomic_DNA"/>
</dbReference>
<keyword evidence="2" id="KW-0472">Membrane</keyword>
<dbReference type="Proteomes" id="UP001144280">
    <property type="component" value="Unassembled WGS sequence"/>
</dbReference>
<dbReference type="PANTHER" id="PTHR40763">
    <property type="entry name" value="MEMBRANE PROTEIN-RELATED"/>
    <property type="match status" value="1"/>
</dbReference>
<name>A0ABQ5QW22_9ACTN</name>
<feature type="domain" description="DUF1707" evidence="3">
    <location>
        <begin position="7"/>
        <end position="59"/>
    </location>
</feature>
<evidence type="ECO:0000313" key="4">
    <source>
        <dbReference type="EMBL" id="GLH97904.1"/>
    </source>
</evidence>